<feature type="region of interest" description="Disordered" evidence="1">
    <location>
        <begin position="1"/>
        <end position="52"/>
    </location>
</feature>
<proteinExistence type="predicted"/>
<keyword evidence="3" id="KW-1185">Reference proteome</keyword>
<dbReference type="Proteomes" id="UP000799770">
    <property type="component" value="Unassembled WGS sequence"/>
</dbReference>
<accession>A0A6A5ZKE1</accession>
<dbReference type="EMBL" id="ML977314">
    <property type="protein sequence ID" value="KAF2119819.1"/>
    <property type="molecule type" value="Genomic_DNA"/>
</dbReference>
<protein>
    <submittedName>
        <fullName evidence="2">Uncharacterized protein</fullName>
    </submittedName>
</protein>
<organism evidence="2 3">
    <name type="scientific">Lophiotrema nucula</name>
    <dbReference type="NCBI Taxonomy" id="690887"/>
    <lineage>
        <taxon>Eukaryota</taxon>
        <taxon>Fungi</taxon>
        <taxon>Dikarya</taxon>
        <taxon>Ascomycota</taxon>
        <taxon>Pezizomycotina</taxon>
        <taxon>Dothideomycetes</taxon>
        <taxon>Pleosporomycetidae</taxon>
        <taxon>Pleosporales</taxon>
        <taxon>Lophiotremataceae</taxon>
        <taxon>Lophiotrema</taxon>
    </lineage>
</organism>
<gene>
    <name evidence="2" type="ORF">BDV96DRAFT_595443</name>
</gene>
<sequence length="240" mass="27908">MATFLENDRRHPPKNQEHMSNQSPELSLNAWPSQETPVRRPDNDTSWRGKTVYEQRDKEEQCRIIMLNAFKIDWELSARKLDREGDGEDDTCNFDDWRDCFVKRSKEIYSAAGCSTDRMRWLKESKNYGQVEFEDEGLKLGADGESTERGEHETTHRSSSFSLWNWATCTCHLSPVGPSAYAERRYIAPGHWWRKQLKRGVEPAACDRLYPDQLSTRLFASLSSSVHSENSSRHHEFGIM</sequence>
<feature type="compositionally biased region" description="Basic and acidic residues" evidence="1">
    <location>
        <begin position="1"/>
        <end position="17"/>
    </location>
</feature>
<evidence type="ECO:0000313" key="2">
    <source>
        <dbReference type="EMBL" id="KAF2119819.1"/>
    </source>
</evidence>
<reference evidence="2" key="1">
    <citation type="journal article" date="2020" name="Stud. Mycol.">
        <title>101 Dothideomycetes genomes: a test case for predicting lifestyles and emergence of pathogens.</title>
        <authorList>
            <person name="Haridas S."/>
            <person name="Albert R."/>
            <person name="Binder M."/>
            <person name="Bloem J."/>
            <person name="Labutti K."/>
            <person name="Salamov A."/>
            <person name="Andreopoulos B."/>
            <person name="Baker S."/>
            <person name="Barry K."/>
            <person name="Bills G."/>
            <person name="Bluhm B."/>
            <person name="Cannon C."/>
            <person name="Castanera R."/>
            <person name="Culley D."/>
            <person name="Daum C."/>
            <person name="Ezra D."/>
            <person name="Gonzalez J."/>
            <person name="Henrissat B."/>
            <person name="Kuo A."/>
            <person name="Liang C."/>
            <person name="Lipzen A."/>
            <person name="Lutzoni F."/>
            <person name="Magnuson J."/>
            <person name="Mondo S."/>
            <person name="Nolan M."/>
            <person name="Ohm R."/>
            <person name="Pangilinan J."/>
            <person name="Park H.-J."/>
            <person name="Ramirez L."/>
            <person name="Alfaro M."/>
            <person name="Sun H."/>
            <person name="Tritt A."/>
            <person name="Yoshinaga Y."/>
            <person name="Zwiers L.-H."/>
            <person name="Turgeon B."/>
            <person name="Goodwin S."/>
            <person name="Spatafora J."/>
            <person name="Crous P."/>
            <person name="Grigoriev I."/>
        </authorList>
    </citation>
    <scope>NUCLEOTIDE SEQUENCE</scope>
    <source>
        <strain evidence="2">CBS 627.86</strain>
    </source>
</reference>
<feature type="compositionally biased region" description="Polar residues" evidence="1">
    <location>
        <begin position="18"/>
        <end position="36"/>
    </location>
</feature>
<dbReference type="AlphaFoldDB" id="A0A6A5ZKE1"/>
<evidence type="ECO:0000256" key="1">
    <source>
        <dbReference type="SAM" id="MobiDB-lite"/>
    </source>
</evidence>
<feature type="compositionally biased region" description="Basic and acidic residues" evidence="1">
    <location>
        <begin position="37"/>
        <end position="52"/>
    </location>
</feature>
<name>A0A6A5ZKE1_9PLEO</name>
<evidence type="ECO:0000313" key="3">
    <source>
        <dbReference type="Proteomes" id="UP000799770"/>
    </source>
</evidence>